<dbReference type="RefSeq" id="XP_020638098.2">
    <property type="nucleotide sequence ID" value="XM_020782439.2"/>
</dbReference>
<dbReference type="SUPFAM" id="SSF52954">
    <property type="entry name" value="Class II aaRS ABD-related"/>
    <property type="match status" value="1"/>
</dbReference>
<accession>A0A6J0ST11</accession>
<feature type="domain" description="Anticodon-binding" evidence="6">
    <location>
        <begin position="474"/>
        <end position="559"/>
    </location>
</feature>
<organism evidence="7 8">
    <name type="scientific">Pogona vitticeps</name>
    <name type="common">central bearded dragon</name>
    <dbReference type="NCBI Taxonomy" id="103695"/>
    <lineage>
        <taxon>Eukaryota</taxon>
        <taxon>Metazoa</taxon>
        <taxon>Chordata</taxon>
        <taxon>Craniata</taxon>
        <taxon>Vertebrata</taxon>
        <taxon>Euteleostomi</taxon>
        <taxon>Lepidosauria</taxon>
        <taxon>Squamata</taxon>
        <taxon>Bifurcata</taxon>
        <taxon>Unidentata</taxon>
        <taxon>Episquamata</taxon>
        <taxon>Toxicofera</taxon>
        <taxon>Iguania</taxon>
        <taxon>Acrodonta</taxon>
        <taxon>Agamidae</taxon>
        <taxon>Amphibolurinae</taxon>
        <taxon>Pogona</taxon>
    </lineage>
</organism>
<dbReference type="GO" id="GO:0003677">
    <property type="term" value="F:DNA binding"/>
    <property type="evidence" value="ECO:0007669"/>
    <property type="project" value="UniProtKB-KW"/>
</dbReference>
<comment type="subcellular location">
    <subcellularLocation>
        <location evidence="1">Mitochondrion</location>
    </subcellularLocation>
</comment>
<dbReference type="PANTHER" id="PTHR10745">
    <property type="entry name" value="GLYCYL-TRNA SYNTHETASE/DNA POLYMERASE SUBUNIT GAMMA-2"/>
    <property type="match status" value="1"/>
</dbReference>
<dbReference type="InterPro" id="IPR036621">
    <property type="entry name" value="Anticodon-bd_dom_sf"/>
</dbReference>
<evidence type="ECO:0000256" key="3">
    <source>
        <dbReference type="ARBA" id="ARBA00022946"/>
    </source>
</evidence>
<dbReference type="GeneID" id="110073361"/>
<reference evidence="7" key="1">
    <citation type="submission" date="2025-05" db="UniProtKB">
        <authorList>
            <consortium name="RefSeq"/>
        </authorList>
    </citation>
    <scope>NUCLEOTIDE SEQUENCE [LARGE SCALE GENOMIC DNA]</scope>
</reference>
<dbReference type="GO" id="GO:0042645">
    <property type="term" value="C:mitochondrial nucleoid"/>
    <property type="evidence" value="ECO:0007669"/>
    <property type="project" value="UniProtKB-SubCell"/>
</dbReference>
<name>A0A6J0ST11_9SAUR</name>
<keyword evidence="2" id="KW-0235">DNA replication</keyword>
<dbReference type="InterPro" id="IPR042064">
    <property type="entry name" value="POLG2_C"/>
</dbReference>
<dbReference type="CDD" id="cd02426">
    <property type="entry name" value="Pol_gamma_b_Cterm"/>
    <property type="match status" value="1"/>
</dbReference>
<dbReference type="KEGG" id="pvt:110073361"/>
<keyword evidence="4" id="KW-0496">Mitochondrion</keyword>
<evidence type="ECO:0000256" key="2">
    <source>
        <dbReference type="ARBA" id="ARBA00022705"/>
    </source>
</evidence>
<evidence type="ECO:0000256" key="4">
    <source>
        <dbReference type="ARBA" id="ARBA00023128"/>
    </source>
</evidence>
<evidence type="ECO:0000259" key="6">
    <source>
        <dbReference type="Pfam" id="PF03129"/>
    </source>
</evidence>
<dbReference type="InterPro" id="IPR045864">
    <property type="entry name" value="aa-tRNA-synth_II/BPL/LPL"/>
</dbReference>
<dbReference type="Gene3D" id="3.40.50.800">
    <property type="entry name" value="Anticodon-binding domain"/>
    <property type="match status" value="1"/>
</dbReference>
<dbReference type="InterPro" id="IPR004154">
    <property type="entry name" value="Anticodon-bd"/>
</dbReference>
<dbReference type="GO" id="GO:0006264">
    <property type="term" value="P:mitochondrial DNA replication"/>
    <property type="evidence" value="ECO:0007669"/>
    <property type="project" value="UniProtKB-ARBA"/>
</dbReference>
<gene>
    <name evidence="8" type="primary">POLG2</name>
</gene>
<evidence type="ECO:0000256" key="5">
    <source>
        <dbReference type="SAM" id="MobiDB-lite"/>
    </source>
</evidence>
<evidence type="ECO:0000256" key="1">
    <source>
        <dbReference type="ARBA" id="ARBA00004173"/>
    </source>
</evidence>
<evidence type="ECO:0000313" key="8">
    <source>
        <dbReference type="RefSeq" id="XP_020638098.2"/>
    </source>
</evidence>
<sequence>MAPLSLPPRAPGLEARRRRSWTCSLGGGGAPGKAMLAGDAGSALGFFLRRVRVGARGGAGSARRRHFGLPGVQKPPCKRCLGKQRFCPSGARCVQTGDRTFPALPRGAARGLLGVPPAPFSARLPYGTAPPSGSPPPPRPGGEPRCGVSEALLEVCRRRHFLRGGEEAPKAAWGSCLRGDHRGFGPLGVDLRKNLAAQWWDSVVVAFREQVLGVEAPVLRPSSALGEALRVVAPGALWGAWEEGRWSPEEARAALPRMMEASAVLRDSLLHGALEHYVECLEMVNKRLPFGVAQIGACFHPVAETEKENHVRIGERTVASLVWYSSGRTAGQWLDYWLRQRLQWWRKFAASPSSFSSNDYQDEEGRRGSNLYYSFPWGTELIETLRHLGDKELLQMYPGRESVLHARDGRKNVAPHVLSVSGNLDNGVLAYLFDGMQLAENALTRKKVMQRKVLKLHPSLTPVKVALDVSRGPTTELRQVCQGLFKELLENGVSVWPGYLETTQLTLEQLYLKYDEMSILFTILVSDATLENGVVQLRSRDTTMKEMMHISRLKDFLTKYISAAKDV</sequence>
<reference evidence="8" key="2">
    <citation type="submission" date="2025-08" db="UniProtKB">
        <authorList>
            <consortium name="RefSeq"/>
        </authorList>
    </citation>
    <scope>IDENTIFICATION</scope>
</reference>
<dbReference type="PANTHER" id="PTHR10745:SF8">
    <property type="entry name" value="DNA POLYMERASE SUBUNIT GAMMA-2, MITOCHONDRIAL"/>
    <property type="match status" value="1"/>
</dbReference>
<dbReference type="AlphaFoldDB" id="A0A6J0ST11"/>
<keyword evidence="3" id="KW-0809">Transit peptide</keyword>
<feature type="region of interest" description="Disordered" evidence="5">
    <location>
        <begin position="123"/>
        <end position="145"/>
    </location>
</feature>
<dbReference type="Gene3D" id="3.30.930.10">
    <property type="entry name" value="Bira Bifunctional Protein, Domain 2"/>
    <property type="match status" value="1"/>
</dbReference>
<feature type="compositionally biased region" description="Pro residues" evidence="5">
    <location>
        <begin position="132"/>
        <end position="141"/>
    </location>
</feature>
<proteinExistence type="predicted"/>
<dbReference type="InParanoid" id="A0A6J0ST11"/>
<protein>
    <submittedName>
        <fullName evidence="8">DNA polymerase subunit gamma-2</fullName>
    </submittedName>
</protein>
<dbReference type="Pfam" id="PF03129">
    <property type="entry name" value="HGTP_anticodon"/>
    <property type="match status" value="1"/>
</dbReference>
<dbReference type="OrthoDB" id="57698at2759"/>
<evidence type="ECO:0000313" key="7">
    <source>
        <dbReference type="Proteomes" id="UP001652642"/>
    </source>
</evidence>
<dbReference type="Proteomes" id="UP001652642">
    <property type="component" value="Chromosome 2"/>
</dbReference>
<dbReference type="CTD" id="11232"/>
<dbReference type="SUPFAM" id="SSF55681">
    <property type="entry name" value="Class II aaRS and biotin synthetases"/>
    <property type="match status" value="1"/>
</dbReference>
<dbReference type="InterPro" id="IPR027031">
    <property type="entry name" value="Gly-tRNA_synthase/POLG2"/>
</dbReference>
<keyword evidence="7" id="KW-1185">Reference proteome</keyword>